<reference evidence="3" key="2">
    <citation type="submission" date="2023-07" db="EMBL/GenBank/DDBJ databases">
        <title>Myceligenerans salitolerans sp. nov., a halotolerant actinomycete isolated from a salt lake in Xinjiang, China.</title>
        <authorList>
            <person name="Guan T."/>
        </authorList>
    </citation>
    <scope>NUCLEOTIDE SEQUENCE [LARGE SCALE GENOMIC DNA]</scope>
    <source>
        <strain evidence="3">XHU 5031</strain>
    </source>
</reference>
<reference evidence="2 3" key="1">
    <citation type="submission" date="2021-03" db="EMBL/GenBank/DDBJ databases">
        <authorList>
            <person name="Xin L."/>
        </authorList>
    </citation>
    <scope>NUCLEOTIDE SEQUENCE [LARGE SCALE GENOMIC DNA]</scope>
    <source>
        <strain evidence="2 3">XHU 5031</strain>
    </source>
</reference>
<evidence type="ECO:0008006" key="4">
    <source>
        <dbReference type="Google" id="ProtNLM"/>
    </source>
</evidence>
<dbReference type="EMBL" id="JAFMPK010000019">
    <property type="protein sequence ID" value="MBO0607829.1"/>
    <property type="molecule type" value="Genomic_DNA"/>
</dbReference>
<feature type="chain" id="PRO_5045205428" description="Peptidase inhibitor family I36" evidence="1">
    <location>
        <begin position="31"/>
        <end position="176"/>
    </location>
</feature>
<comment type="caution">
    <text evidence="2">The sequence shown here is derived from an EMBL/GenBank/DDBJ whole genome shotgun (WGS) entry which is preliminary data.</text>
</comment>
<keyword evidence="3" id="KW-1185">Reference proteome</keyword>
<protein>
    <recommendedName>
        <fullName evidence="4">Peptidase inhibitor family I36</fullName>
    </recommendedName>
</protein>
<dbReference type="RefSeq" id="WP_207273754.1">
    <property type="nucleotide sequence ID" value="NZ_JAFMPK010000019.1"/>
</dbReference>
<dbReference type="Proteomes" id="UP000664617">
    <property type="component" value="Unassembled WGS sequence"/>
</dbReference>
<organism evidence="2 3">
    <name type="scientific">Myceligenerans salitolerans</name>
    <dbReference type="NCBI Taxonomy" id="1230528"/>
    <lineage>
        <taxon>Bacteria</taxon>
        <taxon>Bacillati</taxon>
        <taxon>Actinomycetota</taxon>
        <taxon>Actinomycetes</taxon>
        <taxon>Micrococcales</taxon>
        <taxon>Promicromonosporaceae</taxon>
        <taxon>Myceligenerans</taxon>
    </lineage>
</organism>
<gene>
    <name evidence="2" type="ORF">J0911_02150</name>
</gene>
<evidence type="ECO:0000313" key="2">
    <source>
        <dbReference type="EMBL" id="MBO0607829.1"/>
    </source>
</evidence>
<accession>A0ABS3I621</accession>
<evidence type="ECO:0000313" key="3">
    <source>
        <dbReference type="Proteomes" id="UP000664617"/>
    </source>
</evidence>
<evidence type="ECO:0000256" key="1">
    <source>
        <dbReference type="SAM" id="SignalP"/>
    </source>
</evidence>
<keyword evidence="1" id="KW-0732">Signal</keyword>
<sequence length="176" mass="18574">MALSKRALAALAGFLMALTGVLGTASAAQATENDAGSAPGAGVTSMSDDGRSLRSALAAQSADDAGALANPGVSPAPENTFYDRTYSQAIDLVNTCPSGRFCTYQQQDNGLYRAYDFYACANYSLSNWFDARWSYNNQTGGVTVRLLGSGGQQEDTVGPGQKKAVYWDPIWTIDLC</sequence>
<feature type="signal peptide" evidence="1">
    <location>
        <begin position="1"/>
        <end position="30"/>
    </location>
</feature>
<proteinExistence type="predicted"/>
<name>A0ABS3I621_9MICO</name>